<dbReference type="PROSITE" id="PS51746">
    <property type="entry name" value="PPM_2"/>
    <property type="match status" value="1"/>
</dbReference>
<comment type="caution">
    <text evidence="11">The sequence shown here is derived from an EMBL/GenBank/DDBJ whole genome shotgun (WGS) entry which is preliminary data.</text>
</comment>
<dbReference type="Gene3D" id="3.60.40.10">
    <property type="entry name" value="PPM-type phosphatase domain"/>
    <property type="match status" value="1"/>
</dbReference>
<dbReference type="SMART" id="SM00331">
    <property type="entry name" value="PP2C_SIG"/>
    <property type="match status" value="1"/>
</dbReference>
<sequence>MLKLFRSLKWTGATRRMSYFPHPVTAKHTSEGDGGGFHFATTSMQGWRTQQEDAHNCVIDLVDGWSLFAVYDGHGGADVAKYAQQLFPQYLKDSHFSQHHDRVKALQKAFLKFDEYLGRKEIDEADEGISGLLCDVGATACVCLLNEEQIIVANIGDSRAVLSSGGKAIELSEDHKPTDKIESERIQKAGAWVTGNGRVNGSLNVSRAFGDHYHKRQNKLPLAEQAICAFPDVRIQARSPDDEYLVVACDGIWNSMTSQEVVDYIGHRLTEKRDLTRIAEDLCDDCLAPYGSRQPSGHDNMTVIIIDLKAAKPKAHKVVTHF</sequence>
<keyword evidence="6" id="KW-0460">Magnesium</keyword>
<dbReference type="Proteomes" id="UP001177023">
    <property type="component" value="Unassembled WGS sequence"/>
</dbReference>
<dbReference type="AlphaFoldDB" id="A0AA36GIZ0"/>
<organism evidence="11 12">
    <name type="scientific">Mesorhabditis spiculigera</name>
    <dbReference type="NCBI Taxonomy" id="96644"/>
    <lineage>
        <taxon>Eukaryota</taxon>
        <taxon>Metazoa</taxon>
        <taxon>Ecdysozoa</taxon>
        <taxon>Nematoda</taxon>
        <taxon>Chromadorea</taxon>
        <taxon>Rhabditida</taxon>
        <taxon>Rhabditina</taxon>
        <taxon>Rhabditomorpha</taxon>
        <taxon>Rhabditoidea</taxon>
        <taxon>Rhabditidae</taxon>
        <taxon>Mesorhabditinae</taxon>
        <taxon>Mesorhabditis</taxon>
    </lineage>
</organism>
<evidence type="ECO:0000256" key="5">
    <source>
        <dbReference type="ARBA" id="ARBA00022801"/>
    </source>
</evidence>
<evidence type="ECO:0000256" key="1">
    <source>
        <dbReference type="ARBA" id="ARBA00001936"/>
    </source>
</evidence>
<dbReference type="EMBL" id="CATQJA010002710">
    <property type="protein sequence ID" value="CAJ0587544.1"/>
    <property type="molecule type" value="Genomic_DNA"/>
</dbReference>
<comment type="similarity">
    <text evidence="2 9">Belongs to the PP2C family.</text>
</comment>
<name>A0AA36GIZ0_9BILA</name>
<dbReference type="FunFam" id="3.60.40.10:FF:000140">
    <property type="entry name" value="Protein phosphatase 2C"/>
    <property type="match status" value="1"/>
</dbReference>
<evidence type="ECO:0000256" key="2">
    <source>
        <dbReference type="ARBA" id="ARBA00006702"/>
    </source>
</evidence>
<evidence type="ECO:0000256" key="4">
    <source>
        <dbReference type="ARBA" id="ARBA00022723"/>
    </source>
</evidence>
<dbReference type="PANTHER" id="PTHR13832">
    <property type="entry name" value="PROTEIN PHOSPHATASE 2C"/>
    <property type="match status" value="1"/>
</dbReference>
<dbReference type="GO" id="GO:0046872">
    <property type="term" value="F:metal ion binding"/>
    <property type="evidence" value="ECO:0007669"/>
    <property type="project" value="UniProtKB-KW"/>
</dbReference>
<dbReference type="PROSITE" id="PS01032">
    <property type="entry name" value="PPM_1"/>
    <property type="match status" value="1"/>
</dbReference>
<dbReference type="InterPro" id="IPR000222">
    <property type="entry name" value="PP2C_BS"/>
</dbReference>
<dbReference type="InterPro" id="IPR036457">
    <property type="entry name" value="PPM-type-like_dom_sf"/>
</dbReference>
<proteinExistence type="inferred from homology"/>
<keyword evidence="8" id="KW-0464">Manganese</keyword>
<accession>A0AA36GIZ0</accession>
<evidence type="ECO:0000259" key="10">
    <source>
        <dbReference type="PROSITE" id="PS51746"/>
    </source>
</evidence>
<keyword evidence="5 9" id="KW-0378">Hydrolase</keyword>
<evidence type="ECO:0000256" key="9">
    <source>
        <dbReference type="RuleBase" id="RU003465"/>
    </source>
</evidence>
<evidence type="ECO:0000256" key="7">
    <source>
        <dbReference type="ARBA" id="ARBA00022912"/>
    </source>
</evidence>
<feature type="non-terminal residue" evidence="11">
    <location>
        <position position="1"/>
    </location>
</feature>
<evidence type="ECO:0000256" key="6">
    <source>
        <dbReference type="ARBA" id="ARBA00022842"/>
    </source>
</evidence>
<dbReference type="Pfam" id="PF00481">
    <property type="entry name" value="PP2C"/>
    <property type="match status" value="1"/>
</dbReference>
<keyword evidence="12" id="KW-1185">Reference proteome</keyword>
<dbReference type="CDD" id="cd00143">
    <property type="entry name" value="PP2Cc"/>
    <property type="match status" value="1"/>
</dbReference>
<evidence type="ECO:0000256" key="8">
    <source>
        <dbReference type="ARBA" id="ARBA00023211"/>
    </source>
</evidence>
<keyword evidence="4" id="KW-0479">Metal-binding</keyword>
<dbReference type="EC" id="3.1.3.16" evidence="3"/>
<dbReference type="InterPro" id="IPR015655">
    <property type="entry name" value="PP2C"/>
</dbReference>
<evidence type="ECO:0000313" key="12">
    <source>
        <dbReference type="Proteomes" id="UP001177023"/>
    </source>
</evidence>
<dbReference type="InterPro" id="IPR001932">
    <property type="entry name" value="PPM-type_phosphatase-like_dom"/>
</dbReference>
<dbReference type="SUPFAM" id="SSF81606">
    <property type="entry name" value="PP2C-like"/>
    <property type="match status" value="1"/>
</dbReference>
<protein>
    <recommendedName>
        <fullName evidence="3">protein-serine/threonine phosphatase</fullName>
        <ecNumber evidence="3">3.1.3.16</ecNumber>
    </recommendedName>
</protein>
<comment type="cofactor">
    <cofactor evidence="1">
        <name>Mn(2+)</name>
        <dbReference type="ChEBI" id="CHEBI:29035"/>
    </cofactor>
</comment>
<reference evidence="11" key="1">
    <citation type="submission" date="2023-06" db="EMBL/GenBank/DDBJ databases">
        <authorList>
            <person name="Delattre M."/>
        </authorList>
    </citation>
    <scope>NUCLEOTIDE SEQUENCE</scope>
    <source>
        <strain evidence="11">AF72</strain>
    </source>
</reference>
<dbReference type="GO" id="GO:0004722">
    <property type="term" value="F:protein serine/threonine phosphatase activity"/>
    <property type="evidence" value="ECO:0007669"/>
    <property type="project" value="UniProtKB-EC"/>
</dbReference>
<keyword evidence="7 9" id="KW-0904">Protein phosphatase</keyword>
<dbReference type="PANTHER" id="PTHR13832:SF803">
    <property type="entry name" value="PROTEIN PHOSPHATASE 1G"/>
    <property type="match status" value="1"/>
</dbReference>
<evidence type="ECO:0000313" key="11">
    <source>
        <dbReference type="EMBL" id="CAJ0587544.1"/>
    </source>
</evidence>
<evidence type="ECO:0000256" key="3">
    <source>
        <dbReference type="ARBA" id="ARBA00013081"/>
    </source>
</evidence>
<gene>
    <name evidence="11" type="ORF">MSPICULIGERA_LOCUS25504</name>
</gene>
<dbReference type="SMART" id="SM00332">
    <property type="entry name" value="PP2Cc"/>
    <property type="match status" value="1"/>
</dbReference>
<feature type="domain" description="PPM-type phosphatase" evidence="10">
    <location>
        <begin position="38"/>
        <end position="308"/>
    </location>
</feature>